<name>A0A7J7PBW0_9MAGN</name>
<keyword evidence="2" id="KW-1185">Reference proteome</keyword>
<sequence>MDILCPSCSALHRLDERLTNSPKCQPLFGTYCLQEKKRLPLLDALPPAIQSLFDDDSAQACSFRKHIRQYNASNIFITHGVTIVNQVINGRGTLPFSINGELRHRSGALLPDQDKRACYAQLYIYDSSEALNERAE</sequence>
<dbReference type="EMBL" id="JACGCM010000018">
    <property type="protein sequence ID" value="KAF6176909.1"/>
    <property type="molecule type" value="Genomic_DNA"/>
</dbReference>
<gene>
    <name evidence="1" type="ORF">GIB67_030592</name>
</gene>
<dbReference type="PANTHER" id="PTHR45786:SF74">
    <property type="entry name" value="ATP-DEPENDENT DNA HELICASE"/>
    <property type="match status" value="1"/>
</dbReference>
<accession>A0A7J7PBW0</accession>
<evidence type="ECO:0000313" key="1">
    <source>
        <dbReference type="EMBL" id="KAF6176909.1"/>
    </source>
</evidence>
<protein>
    <submittedName>
        <fullName evidence="1">Uncharacterized protein</fullName>
    </submittedName>
</protein>
<dbReference type="Proteomes" id="UP000541444">
    <property type="component" value="Unassembled WGS sequence"/>
</dbReference>
<reference evidence="1 2" key="1">
    <citation type="journal article" date="2020" name="IScience">
        <title>Genome Sequencing of the Endangered Kingdonia uniflora (Circaeasteraceae, Ranunculales) Reveals Potential Mechanisms of Evolutionary Specialization.</title>
        <authorList>
            <person name="Sun Y."/>
            <person name="Deng T."/>
            <person name="Zhang A."/>
            <person name="Moore M.J."/>
            <person name="Landis J.B."/>
            <person name="Lin N."/>
            <person name="Zhang H."/>
            <person name="Zhang X."/>
            <person name="Huang J."/>
            <person name="Zhang X."/>
            <person name="Sun H."/>
            <person name="Wang H."/>
        </authorList>
    </citation>
    <scope>NUCLEOTIDE SEQUENCE [LARGE SCALE GENOMIC DNA]</scope>
    <source>
        <strain evidence="1">TB1705</strain>
        <tissue evidence="1">Leaf</tissue>
    </source>
</reference>
<organism evidence="1 2">
    <name type="scientific">Kingdonia uniflora</name>
    <dbReference type="NCBI Taxonomy" id="39325"/>
    <lineage>
        <taxon>Eukaryota</taxon>
        <taxon>Viridiplantae</taxon>
        <taxon>Streptophyta</taxon>
        <taxon>Embryophyta</taxon>
        <taxon>Tracheophyta</taxon>
        <taxon>Spermatophyta</taxon>
        <taxon>Magnoliopsida</taxon>
        <taxon>Ranunculales</taxon>
        <taxon>Circaeasteraceae</taxon>
        <taxon>Kingdonia</taxon>
    </lineage>
</organism>
<comment type="caution">
    <text evidence="1">The sequence shown here is derived from an EMBL/GenBank/DDBJ whole genome shotgun (WGS) entry which is preliminary data.</text>
</comment>
<dbReference type="PANTHER" id="PTHR45786">
    <property type="entry name" value="DNA BINDING PROTEIN-LIKE"/>
    <property type="match status" value="1"/>
</dbReference>
<proteinExistence type="predicted"/>
<dbReference type="AlphaFoldDB" id="A0A7J7PBW0"/>
<evidence type="ECO:0000313" key="2">
    <source>
        <dbReference type="Proteomes" id="UP000541444"/>
    </source>
</evidence>
<dbReference type="OrthoDB" id="1722452at2759"/>